<dbReference type="PATRIC" id="fig|1263867.3.peg.2508"/>
<reference evidence="2" key="2">
    <citation type="journal article" date="2013" name="Mar. Genomics">
        <title>Expression of sulfatases in Rhodopirellula baltica and the diversity of sulfatases in the genus Rhodopirellula.</title>
        <authorList>
            <person name="Wegner C.E."/>
            <person name="Richter-Heitmann T."/>
            <person name="Klindworth A."/>
            <person name="Klockow C."/>
            <person name="Richter M."/>
            <person name="Achstetter T."/>
            <person name="Glockner F.O."/>
            <person name="Harder J."/>
        </authorList>
    </citation>
    <scope>NUCLEOTIDE SEQUENCE [LARGE SCALE GENOMIC DNA]</scope>
    <source>
        <strain evidence="2">6C</strain>
    </source>
</reference>
<organism evidence="2 3">
    <name type="scientific">Rhodopirellula europaea 6C</name>
    <dbReference type="NCBI Taxonomy" id="1263867"/>
    <lineage>
        <taxon>Bacteria</taxon>
        <taxon>Pseudomonadati</taxon>
        <taxon>Planctomycetota</taxon>
        <taxon>Planctomycetia</taxon>
        <taxon>Pirellulales</taxon>
        <taxon>Pirellulaceae</taxon>
        <taxon>Rhodopirellula</taxon>
    </lineage>
</organism>
<name>M2B5D0_9BACT</name>
<feature type="chain" id="PRO_5004020822" evidence="1">
    <location>
        <begin position="31"/>
        <end position="171"/>
    </location>
</feature>
<evidence type="ECO:0000256" key="1">
    <source>
        <dbReference type="SAM" id="SignalP"/>
    </source>
</evidence>
<gene>
    <name evidence="2" type="ORF">RE6C_02351</name>
</gene>
<reference evidence="2" key="1">
    <citation type="submission" date="2012-11" db="EMBL/GenBank/DDBJ databases">
        <title>Permanent draft genomes of Rhodopirellula europaea strain SH398 and 6C.</title>
        <authorList>
            <person name="Richter M."/>
            <person name="Richter-Heitmann T."/>
            <person name="Frank C."/>
            <person name="Harder J."/>
            <person name="Glockner F.O."/>
        </authorList>
    </citation>
    <scope>NUCLEOTIDE SEQUENCE</scope>
    <source>
        <strain evidence="2">6C</strain>
    </source>
</reference>
<proteinExistence type="predicted"/>
<evidence type="ECO:0000313" key="3">
    <source>
        <dbReference type="Proteomes" id="UP000011529"/>
    </source>
</evidence>
<keyword evidence="1" id="KW-0732">Signal</keyword>
<dbReference type="AlphaFoldDB" id="M2B5D0"/>
<accession>M2B5D0</accession>
<comment type="caution">
    <text evidence="2">The sequence shown here is derived from an EMBL/GenBank/DDBJ whole genome shotgun (WGS) entry which is preliminary data.</text>
</comment>
<dbReference type="EMBL" id="ANMO01000113">
    <property type="protein sequence ID" value="EMB16948.1"/>
    <property type="molecule type" value="Genomic_DNA"/>
</dbReference>
<sequence length="171" mass="18828">MLFFFQTELAMKTWLGMFAILAVAVSSATGAEPLPPEGCSRIKLTFVLPPELPQKPNQTMTNVGGLVLPMESIRPVSIFIDGQFTGHTLASPYAPMRPDIHLTAGEHEFDFKCDGFAPVKIKLTVLANQCTQYLIVKMTEASNEKTAVSKTKTKAKTHVVGRDIFEEENVK</sequence>
<protein>
    <submittedName>
        <fullName evidence="2">Signal peptide protein</fullName>
    </submittedName>
</protein>
<dbReference type="Proteomes" id="UP000011529">
    <property type="component" value="Unassembled WGS sequence"/>
</dbReference>
<evidence type="ECO:0000313" key="2">
    <source>
        <dbReference type="EMBL" id="EMB16948.1"/>
    </source>
</evidence>
<keyword evidence="3" id="KW-1185">Reference proteome</keyword>
<feature type="signal peptide" evidence="1">
    <location>
        <begin position="1"/>
        <end position="30"/>
    </location>
</feature>